<keyword evidence="3" id="KW-1185">Reference proteome</keyword>
<protein>
    <submittedName>
        <fullName evidence="2">Crp/Fnr family transcriptional regulator</fullName>
    </submittedName>
</protein>
<evidence type="ECO:0000259" key="1">
    <source>
        <dbReference type="PROSITE" id="PS50042"/>
    </source>
</evidence>
<dbReference type="Pfam" id="PF00027">
    <property type="entry name" value="cNMP_binding"/>
    <property type="match status" value="1"/>
</dbReference>
<proteinExistence type="predicted"/>
<organism evidence="2 3">
    <name type="scientific">Aquimarina algiphila</name>
    <dbReference type="NCBI Taxonomy" id="2047982"/>
    <lineage>
        <taxon>Bacteria</taxon>
        <taxon>Pseudomonadati</taxon>
        <taxon>Bacteroidota</taxon>
        <taxon>Flavobacteriia</taxon>
        <taxon>Flavobacteriales</taxon>
        <taxon>Flavobacteriaceae</taxon>
        <taxon>Aquimarina</taxon>
    </lineage>
</organism>
<comment type="caution">
    <text evidence="2">The sequence shown here is derived from an EMBL/GenBank/DDBJ whole genome shotgun (WGS) entry which is preliminary data.</text>
</comment>
<dbReference type="EMBL" id="VLNR01000078">
    <property type="protein sequence ID" value="TSE04575.1"/>
    <property type="molecule type" value="Genomic_DNA"/>
</dbReference>
<dbReference type="InterPro" id="IPR014710">
    <property type="entry name" value="RmlC-like_jellyroll"/>
</dbReference>
<dbReference type="CDD" id="cd00038">
    <property type="entry name" value="CAP_ED"/>
    <property type="match status" value="1"/>
</dbReference>
<dbReference type="AlphaFoldDB" id="A0A554VCU3"/>
<dbReference type="InterPro" id="IPR018490">
    <property type="entry name" value="cNMP-bd_dom_sf"/>
</dbReference>
<dbReference type="Proteomes" id="UP000318833">
    <property type="component" value="Unassembled WGS sequence"/>
</dbReference>
<evidence type="ECO:0000313" key="2">
    <source>
        <dbReference type="EMBL" id="TSE04575.1"/>
    </source>
</evidence>
<gene>
    <name evidence="2" type="ORF">FOF46_25875</name>
</gene>
<dbReference type="Gene3D" id="2.60.120.10">
    <property type="entry name" value="Jelly Rolls"/>
    <property type="match status" value="1"/>
</dbReference>
<dbReference type="SUPFAM" id="SSF51206">
    <property type="entry name" value="cAMP-binding domain-like"/>
    <property type="match status" value="1"/>
</dbReference>
<feature type="domain" description="Cyclic nucleotide-binding" evidence="1">
    <location>
        <begin position="21"/>
        <end position="127"/>
    </location>
</feature>
<sequence>MIRTNPELLTYINELYNKKNNGITEEKHNPKQRVIEQNKRYNWVYIIKKGITKCYLSDENGKDFIQEFLGEGMEFGEIEVFSGNPSFCCIEAITELVVYKISYIDFNTLLENDKKFNRLVIKAMAAKISYKAPRHSYQQSYPIEDNILRLQQLFPKLTEVISKSDIANYLGVTLRSLNRTLNQLKHRNEN</sequence>
<name>A0A554VCU3_9FLAO</name>
<dbReference type="SMART" id="SM00100">
    <property type="entry name" value="cNMP"/>
    <property type="match status" value="1"/>
</dbReference>
<accession>A0A554VCU3</accession>
<dbReference type="PROSITE" id="PS50042">
    <property type="entry name" value="CNMP_BINDING_3"/>
    <property type="match status" value="1"/>
</dbReference>
<dbReference type="InterPro" id="IPR000595">
    <property type="entry name" value="cNMP-bd_dom"/>
</dbReference>
<reference evidence="2 3" key="1">
    <citation type="submission" date="2019-07" db="EMBL/GenBank/DDBJ databases">
        <title>The draft genome sequence of Aquimarina algiphila M91.</title>
        <authorList>
            <person name="Meng X."/>
        </authorList>
    </citation>
    <scope>NUCLEOTIDE SEQUENCE [LARGE SCALE GENOMIC DNA]</scope>
    <source>
        <strain evidence="2 3">M91</strain>
    </source>
</reference>
<dbReference type="RefSeq" id="WP_109437398.1">
    <property type="nucleotide sequence ID" value="NZ_CANMIK010000080.1"/>
</dbReference>
<evidence type="ECO:0000313" key="3">
    <source>
        <dbReference type="Proteomes" id="UP000318833"/>
    </source>
</evidence>
<dbReference type="OrthoDB" id="5457083at2"/>